<keyword evidence="3" id="KW-1185">Reference proteome</keyword>
<dbReference type="OrthoDB" id="6904890at2"/>
<dbReference type="EMBL" id="CP009533">
    <property type="protein sequence ID" value="AIS16177.1"/>
    <property type="molecule type" value="Genomic_DNA"/>
</dbReference>
<evidence type="ECO:0000313" key="3">
    <source>
        <dbReference type="Proteomes" id="UP000029499"/>
    </source>
</evidence>
<evidence type="ECO:0000256" key="1">
    <source>
        <dbReference type="SAM" id="Coils"/>
    </source>
</evidence>
<name>A0A089YP86_9PSED</name>
<evidence type="ECO:0000313" key="2">
    <source>
        <dbReference type="EMBL" id="AIS16177.1"/>
    </source>
</evidence>
<proteinExistence type="predicted"/>
<sequence length="114" mass="12708">MDREEEDFGCLGVPTEAQMWKQQADLVQAEYEEVASELRRARANIAKLVEIHGVTALQRDQALHLLASYQRDLSAAHVELTEVKNKIRGLMMAQRASVEGPMPFTDSLASGQIV</sequence>
<accession>A0A089YP86</accession>
<dbReference type="AlphaFoldDB" id="A0A089YP86"/>
<organism evidence="2 3">
    <name type="scientific">Pseudomonas rhizosphaerae</name>
    <dbReference type="NCBI Taxonomy" id="216142"/>
    <lineage>
        <taxon>Bacteria</taxon>
        <taxon>Pseudomonadati</taxon>
        <taxon>Pseudomonadota</taxon>
        <taxon>Gammaproteobacteria</taxon>
        <taxon>Pseudomonadales</taxon>
        <taxon>Pseudomonadaceae</taxon>
        <taxon>Pseudomonas</taxon>
    </lineage>
</organism>
<dbReference type="RefSeq" id="WP_043185655.1">
    <property type="nucleotide sequence ID" value="NZ_CP009533.1"/>
</dbReference>
<keyword evidence="1" id="KW-0175">Coiled coil</keyword>
<dbReference type="Proteomes" id="UP000029499">
    <property type="component" value="Chromosome"/>
</dbReference>
<dbReference type="KEGG" id="prh:LT40_01685"/>
<reference evidence="2 3" key="1">
    <citation type="journal article" date="2015" name="J. Biotechnol.">
        <title>Complete genome sequence of Pseudomonas rhizosphaerae IH5T (=DSM 16299T), a phosphate-solubilizing rhizobacterium for bacterial biofertilizer.</title>
        <authorList>
            <person name="Kwak Y."/>
            <person name="Jung B.K."/>
            <person name="Shin J.H."/>
        </authorList>
    </citation>
    <scope>NUCLEOTIDE SEQUENCE [LARGE SCALE GENOMIC DNA]</scope>
    <source>
        <strain evidence="2">DSM 16299</strain>
    </source>
</reference>
<gene>
    <name evidence="2" type="ORF">LT40_01685</name>
</gene>
<feature type="coiled-coil region" evidence="1">
    <location>
        <begin position="24"/>
        <end position="86"/>
    </location>
</feature>
<dbReference type="HOGENOM" id="CLU_144167_0_0_6"/>
<protein>
    <submittedName>
        <fullName evidence="2">Uncharacterized protein</fullName>
    </submittedName>
</protein>